<accession>A0ACB8UX64</accession>
<proteinExistence type="predicted"/>
<protein>
    <submittedName>
        <fullName evidence="1">39S ribosomal protein L51, mitochondrial</fullName>
    </submittedName>
</protein>
<organism evidence="1">
    <name type="scientific">Ophidiomyces ophidiicola</name>
    <dbReference type="NCBI Taxonomy" id="1387563"/>
    <lineage>
        <taxon>Eukaryota</taxon>
        <taxon>Fungi</taxon>
        <taxon>Dikarya</taxon>
        <taxon>Ascomycota</taxon>
        <taxon>Pezizomycotina</taxon>
        <taxon>Eurotiomycetes</taxon>
        <taxon>Eurotiomycetidae</taxon>
        <taxon>Onygenales</taxon>
        <taxon>Onygenaceae</taxon>
        <taxon>Ophidiomyces</taxon>
    </lineage>
</organism>
<keyword evidence="1" id="KW-0687">Ribonucleoprotein</keyword>
<sequence>MNSFLRHSLPKFAAENPQIEIRISPRPHKHPVVRGYYINGREKVICVRNLEKDQILKKANILKNASGEKLKLVRQAVASMNQSIRGIWDPYHGDIKKV</sequence>
<dbReference type="EMBL" id="JALBCA010000041">
    <property type="protein sequence ID" value="KAI2387218.1"/>
    <property type="molecule type" value="Genomic_DNA"/>
</dbReference>
<evidence type="ECO:0000313" key="1">
    <source>
        <dbReference type="EMBL" id="KAI2387218.1"/>
    </source>
</evidence>
<reference evidence="1" key="1">
    <citation type="journal article" date="2022" name="bioRxiv">
        <title>Population genetic analysis of Ophidiomyces ophidiicola, the causative agent of snake fungal disease, indicates recent introductions to the USA.</title>
        <authorList>
            <person name="Ladner J.T."/>
            <person name="Palmer J.M."/>
            <person name="Ettinger C.L."/>
            <person name="Stajich J.E."/>
            <person name="Farrell T.M."/>
            <person name="Glorioso B.M."/>
            <person name="Lawson B."/>
            <person name="Price S.J."/>
            <person name="Stengle A.G."/>
            <person name="Grear D.A."/>
            <person name="Lorch J.M."/>
        </authorList>
    </citation>
    <scope>NUCLEOTIDE SEQUENCE</scope>
    <source>
        <strain evidence="1">NWHC 24266-5</strain>
    </source>
</reference>
<gene>
    <name evidence="1" type="primary">MRPL51</name>
    <name evidence="1" type="ORF">LOY88_003240</name>
</gene>
<comment type="caution">
    <text evidence="1">The sequence shown here is derived from an EMBL/GenBank/DDBJ whole genome shotgun (WGS) entry which is preliminary data.</text>
</comment>
<keyword evidence="1" id="KW-0689">Ribosomal protein</keyword>
<name>A0ACB8UX64_9EURO</name>